<feature type="domain" description="Gfo/Idh/MocA-like oxidoreductase bacterial type C-terminal" evidence="2">
    <location>
        <begin position="163"/>
        <end position="252"/>
    </location>
</feature>
<dbReference type="EMBL" id="FUYE01000001">
    <property type="protein sequence ID" value="SKA77513.1"/>
    <property type="molecule type" value="Genomic_DNA"/>
</dbReference>
<accession>A0A1T4WJK4</accession>
<name>A0A1T4WJK4_9BACT</name>
<organism evidence="3 4">
    <name type="scientific">Prosthecobacter debontii</name>
    <dbReference type="NCBI Taxonomy" id="48467"/>
    <lineage>
        <taxon>Bacteria</taxon>
        <taxon>Pseudomonadati</taxon>
        <taxon>Verrucomicrobiota</taxon>
        <taxon>Verrucomicrobiia</taxon>
        <taxon>Verrucomicrobiales</taxon>
        <taxon>Verrucomicrobiaceae</taxon>
        <taxon>Prosthecobacter</taxon>
    </lineage>
</organism>
<evidence type="ECO:0000259" key="2">
    <source>
        <dbReference type="Pfam" id="PF19051"/>
    </source>
</evidence>
<dbReference type="InterPro" id="IPR050463">
    <property type="entry name" value="Gfo/Idh/MocA_oxidrdct_glycsds"/>
</dbReference>
<dbReference type="Pfam" id="PF01408">
    <property type="entry name" value="GFO_IDH_MocA"/>
    <property type="match status" value="1"/>
</dbReference>
<evidence type="ECO:0000313" key="3">
    <source>
        <dbReference type="EMBL" id="SKA77513.1"/>
    </source>
</evidence>
<evidence type="ECO:0000313" key="4">
    <source>
        <dbReference type="Proteomes" id="UP000190774"/>
    </source>
</evidence>
<reference evidence="4" key="1">
    <citation type="submission" date="2017-02" db="EMBL/GenBank/DDBJ databases">
        <authorList>
            <person name="Varghese N."/>
            <person name="Submissions S."/>
        </authorList>
    </citation>
    <scope>NUCLEOTIDE SEQUENCE [LARGE SCALE GENOMIC DNA]</scope>
    <source>
        <strain evidence="4">ATCC 700200</strain>
    </source>
</reference>
<dbReference type="Proteomes" id="UP000190774">
    <property type="component" value="Unassembled WGS sequence"/>
</dbReference>
<dbReference type="Pfam" id="PF19051">
    <property type="entry name" value="GFO_IDH_MocA_C2"/>
    <property type="match status" value="1"/>
</dbReference>
<gene>
    <name evidence="3" type="ORF">SAMN02745166_00389</name>
</gene>
<evidence type="ECO:0000259" key="1">
    <source>
        <dbReference type="Pfam" id="PF01408"/>
    </source>
</evidence>
<sequence length="442" mass="49374">MNRRRFLHTTAASVSALGFPAILRSASPNSMLQVASVGVARMGGNTMRSVGRHEKVKIVALCDVDAKHMAMAAKDFPDASQLKDWRELLASHADKFDAITIGTPDHMHAAPAVLSLRAKKHVYLQKPMAPTLHECRVITQEAKKAGVVTQLGNQGRSSIEARMTVEIIRSGAIGKVKEVIMWENKPLNWWPKNTELRPEGDPLPEGLDWDLWCGVRAPVPYLKDTYHPQNWRAWFNFGCGEMGDMGCHHFDTTFDALKLSTPIRARLTHGGSSGPLWGEKRIVELDFHGSEFTADDTVRVTWNDGGMDPDMTKVKMPKVLTKFPASGTYWVGTEGAIFKPYGQRPFVLPEESFPAEKYPKGLKGQDHYFDWVDAILDGRKSCADFTHGGPLTESVLVGTLTDRFPGQWLEFDRETCTISNHEMANQLVKRDYRDGWKVEGLG</sequence>
<dbReference type="InterPro" id="IPR043906">
    <property type="entry name" value="Gfo/Idh/MocA_OxRdtase_bact_C"/>
</dbReference>
<dbReference type="RefSeq" id="WP_176159173.1">
    <property type="nucleotide sequence ID" value="NZ_FUYE01000001.1"/>
</dbReference>
<dbReference type="SUPFAM" id="SSF55347">
    <property type="entry name" value="Glyceraldehyde-3-phosphate dehydrogenase-like, C-terminal domain"/>
    <property type="match status" value="1"/>
</dbReference>
<dbReference type="PANTHER" id="PTHR43818:SF10">
    <property type="entry name" value="NADH-DEPENDENT DEHYDROGENASE-RELATED"/>
    <property type="match status" value="1"/>
</dbReference>
<dbReference type="PANTHER" id="PTHR43818">
    <property type="entry name" value="BCDNA.GH03377"/>
    <property type="match status" value="1"/>
</dbReference>
<dbReference type="InterPro" id="IPR036291">
    <property type="entry name" value="NAD(P)-bd_dom_sf"/>
</dbReference>
<dbReference type="SUPFAM" id="SSF51735">
    <property type="entry name" value="NAD(P)-binding Rossmann-fold domains"/>
    <property type="match status" value="1"/>
</dbReference>
<dbReference type="GO" id="GO:0000166">
    <property type="term" value="F:nucleotide binding"/>
    <property type="evidence" value="ECO:0007669"/>
    <property type="project" value="InterPro"/>
</dbReference>
<dbReference type="AlphaFoldDB" id="A0A1T4WJK4"/>
<dbReference type="STRING" id="48467.SAMN02745166_00389"/>
<keyword evidence="4" id="KW-1185">Reference proteome</keyword>
<dbReference type="Gene3D" id="3.40.50.720">
    <property type="entry name" value="NAD(P)-binding Rossmann-like Domain"/>
    <property type="match status" value="1"/>
</dbReference>
<dbReference type="InterPro" id="IPR000683">
    <property type="entry name" value="Gfo/Idh/MocA-like_OxRdtase_N"/>
</dbReference>
<feature type="domain" description="Gfo/Idh/MocA-like oxidoreductase N-terminal" evidence="1">
    <location>
        <begin position="33"/>
        <end position="152"/>
    </location>
</feature>
<protein>
    <submittedName>
        <fullName evidence="3">Predicted dehydrogenase</fullName>
    </submittedName>
</protein>
<proteinExistence type="predicted"/>